<feature type="binding site" evidence="7">
    <location>
        <position position="79"/>
    </location>
    <ligand>
        <name>Zn(2+)</name>
        <dbReference type="ChEBI" id="CHEBI:29105"/>
        <note>catalytic</note>
    </ligand>
</feature>
<dbReference type="InterPro" id="IPR002125">
    <property type="entry name" value="CMP_dCMP_dom"/>
</dbReference>
<evidence type="ECO:0000256" key="3">
    <source>
        <dbReference type="ARBA" id="ARBA00022723"/>
    </source>
</evidence>
<gene>
    <name evidence="9" type="ORF">DPRO_2661</name>
</gene>
<evidence type="ECO:0000313" key="10">
    <source>
        <dbReference type="Proteomes" id="UP000219215"/>
    </source>
</evidence>
<evidence type="ECO:0000256" key="5">
    <source>
        <dbReference type="ARBA" id="ARBA00022833"/>
    </source>
</evidence>
<proteinExistence type="inferred from homology"/>
<dbReference type="RefSeq" id="WP_097012429.1">
    <property type="nucleotide sequence ID" value="NZ_LT907975.1"/>
</dbReference>
<evidence type="ECO:0000256" key="7">
    <source>
        <dbReference type="PIRSR" id="PIRSR006019-2"/>
    </source>
</evidence>
<dbReference type="InterPro" id="IPR015517">
    <property type="entry name" value="dCMP_deaminase-rel"/>
</dbReference>
<dbReference type="GO" id="GO:0004132">
    <property type="term" value="F:dCMP deaminase activity"/>
    <property type="evidence" value="ECO:0007669"/>
    <property type="project" value="InterPro"/>
</dbReference>
<evidence type="ECO:0000259" key="8">
    <source>
        <dbReference type="PROSITE" id="PS51747"/>
    </source>
</evidence>
<dbReference type="Pfam" id="PF00383">
    <property type="entry name" value="dCMP_cyt_deam_1"/>
    <property type="match status" value="1"/>
</dbReference>
<dbReference type="Proteomes" id="UP000219215">
    <property type="component" value="Chromosome DPRO"/>
</dbReference>
<evidence type="ECO:0000256" key="2">
    <source>
        <dbReference type="ARBA" id="ARBA00006576"/>
    </source>
</evidence>
<dbReference type="SUPFAM" id="SSF53927">
    <property type="entry name" value="Cytidine deaminase-like"/>
    <property type="match status" value="1"/>
</dbReference>
<dbReference type="OrthoDB" id="9788517at2"/>
<dbReference type="PROSITE" id="PS00903">
    <property type="entry name" value="CYT_DCMP_DEAMINASES_1"/>
    <property type="match status" value="1"/>
</dbReference>
<comment type="cofactor">
    <cofactor evidence="1 7">
        <name>Zn(2+)</name>
        <dbReference type="ChEBI" id="CHEBI:29105"/>
    </cofactor>
</comment>
<name>A0A2C8FAP1_9BACT</name>
<sequence length="152" mass="17113">MDERLPWPEYFMRIAHLVAQRSTCTRRAVGAIAVREKRILATGYNGVPTNIAHCADVGCIRDKMGIPSGERHELCRGLHAEQNVIIQAATHSLELTGCDIYCTTKPCILCTKMLINCEVKNIYFADNYPDELSEQMLEEAGVNYVYMPGEFL</sequence>
<keyword evidence="3 7" id="KW-0479">Metal-binding</keyword>
<evidence type="ECO:0000313" key="9">
    <source>
        <dbReference type="EMBL" id="SOB59570.1"/>
    </source>
</evidence>
<keyword evidence="10" id="KW-1185">Reference proteome</keyword>
<dbReference type="InterPro" id="IPR035105">
    <property type="entry name" value="Deoxycytidylate_deaminase_dom"/>
</dbReference>
<protein>
    <submittedName>
        <fullName evidence="9">CMP/dCMP deaminase zinc-binding protein</fullName>
    </submittedName>
</protein>
<feature type="binding site" evidence="7">
    <location>
        <position position="107"/>
    </location>
    <ligand>
        <name>Zn(2+)</name>
        <dbReference type="ChEBI" id="CHEBI:29105"/>
        <note>catalytic</note>
    </ligand>
</feature>
<reference evidence="10" key="1">
    <citation type="submission" date="2017-09" db="EMBL/GenBank/DDBJ databases">
        <authorList>
            <person name="Regsiter A."/>
            <person name="William W."/>
        </authorList>
    </citation>
    <scope>NUCLEOTIDE SEQUENCE [LARGE SCALE GENOMIC DNA]</scope>
    <source>
        <strain evidence="10">500-1</strain>
    </source>
</reference>
<evidence type="ECO:0000256" key="6">
    <source>
        <dbReference type="PIRSR" id="PIRSR006019-1"/>
    </source>
</evidence>
<feature type="active site" description="Proton donor" evidence="6">
    <location>
        <position position="81"/>
    </location>
</feature>
<evidence type="ECO:0000256" key="1">
    <source>
        <dbReference type="ARBA" id="ARBA00001947"/>
    </source>
</evidence>
<keyword evidence="5 7" id="KW-0862">Zinc</keyword>
<organism evidence="9 10">
    <name type="scientific">Pseudodesulfovibrio profundus</name>
    <dbReference type="NCBI Taxonomy" id="57320"/>
    <lineage>
        <taxon>Bacteria</taxon>
        <taxon>Pseudomonadati</taxon>
        <taxon>Thermodesulfobacteriota</taxon>
        <taxon>Desulfovibrionia</taxon>
        <taxon>Desulfovibrionales</taxon>
        <taxon>Desulfovibrionaceae</taxon>
    </lineage>
</organism>
<dbReference type="EMBL" id="LT907975">
    <property type="protein sequence ID" value="SOB59570.1"/>
    <property type="molecule type" value="Genomic_DNA"/>
</dbReference>
<dbReference type="InterPro" id="IPR016193">
    <property type="entry name" value="Cytidine_deaminase-like"/>
</dbReference>
<accession>A0A2C8FAP1</accession>
<dbReference type="AlphaFoldDB" id="A0A2C8FAP1"/>
<dbReference type="PANTHER" id="PTHR11086:SF18">
    <property type="entry name" value="DEOXYCYTIDYLATE DEAMINASE"/>
    <property type="match status" value="1"/>
</dbReference>
<feature type="binding site" evidence="7">
    <location>
        <position position="110"/>
    </location>
    <ligand>
        <name>Zn(2+)</name>
        <dbReference type="ChEBI" id="CHEBI:29105"/>
        <note>catalytic</note>
    </ligand>
</feature>
<keyword evidence="4" id="KW-0378">Hydrolase</keyword>
<feature type="domain" description="CMP/dCMP-type deaminase" evidence="8">
    <location>
        <begin position="6"/>
        <end position="144"/>
    </location>
</feature>
<evidence type="ECO:0000256" key="4">
    <source>
        <dbReference type="ARBA" id="ARBA00022801"/>
    </source>
</evidence>
<dbReference type="PIRSF" id="PIRSF006019">
    <property type="entry name" value="dCMP_deaminase"/>
    <property type="match status" value="1"/>
</dbReference>
<dbReference type="PANTHER" id="PTHR11086">
    <property type="entry name" value="DEOXYCYTIDYLATE DEAMINASE-RELATED"/>
    <property type="match status" value="1"/>
</dbReference>
<dbReference type="Gene3D" id="3.40.140.10">
    <property type="entry name" value="Cytidine Deaminase, domain 2"/>
    <property type="match status" value="1"/>
</dbReference>
<dbReference type="InterPro" id="IPR016473">
    <property type="entry name" value="dCMP_deaminase"/>
</dbReference>
<dbReference type="PROSITE" id="PS51747">
    <property type="entry name" value="CYT_DCMP_DEAMINASES_2"/>
    <property type="match status" value="1"/>
</dbReference>
<comment type="similarity">
    <text evidence="2">Belongs to the cytidine and deoxycytidylate deaminase family.</text>
</comment>
<dbReference type="GO" id="GO:0005737">
    <property type="term" value="C:cytoplasm"/>
    <property type="evidence" value="ECO:0007669"/>
    <property type="project" value="TreeGrafter"/>
</dbReference>
<dbReference type="CDD" id="cd01286">
    <property type="entry name" value="deoxycytidylate_deaminase"/>
    <property type="match status" value="1"/>
</dbReference>
<dbReference type="GO" id="GO:0006220">
    <property type="term" value="P:pyrimidine nucleotide metabolic process"/>
    <property type="evidence" value="ECO:0007669"/>
    <property type="project" value="InterPro"/>
</dbReference>
<dbReference type="GO" id="GO:0008270">
    <property type="term" value="F:zinc ion binding"/>
    <property type="evidence" value="ECO:0007669"/>
    <property type="project" value="InterPro"/>
</dbReference>
<dbReference type="InterPro" id="IPR016192">
    <property type="entry name" value="APOBEC/CMP_deaminase_Zn-bd"/>
</dbReference>
<dbReference type="KEGG" id="pprf:DPRO_2661"/>